<dbReference type="PANTHER" id="PTHR35568:SF1">
    <property type="entry name" value="TRANSCRIPTIONAL REGULATOR DAUR"/>
    <property type="match status" value="1"/>
</dbReference>
<evidence type="ECO:0000256" key="1">
    <source>
        <dbReference type="SAM" id="MobiDB-lite"/>
    </source>
</evidence>
<dbReference type="AlphaFoldDB" id="J1HD73"/>
<dbReference type="OrthoDB" id="9796595at2"/>
<feature type="compositionally biased region" description="Basic and acidic residues" evidence="1">
    <location>
        <begin position="1"/>
        <end position="16"/>
    </location>
</feature>
<dbReference type="eggNOG" id="COG2964">
    <property type="taxonomic scope" value="Bacteria"/>
</dbReference>
<protein>
    <submittedName>
        <fullName evidence="4">YheO-like protein</fullName>
    </submittedName>
</protein>
<accession>J1HD73</accession>
<proteinExistence type="predicted"/>
<dbReference type="InterPro" id="IPR039445">
    <property type="entry name" value="DauR-like_HTH"/>
</dbReference>
<dbReference type="InterPro" id="IPR013559">
    <property type="entry name" value="YheO"/>
</dbReference>
<feature type="region of interest" description="Disordered" evidence="1">
    <location>
        <begin position="266"/>
        <end position="294"/>
    </location>
</feature>
<comment type="caution">
    <text evidence="4">The sequence shown here is derived from an EMBL/GenBank/DDBJ whole genome shotgun (WGS) entry which is preliminary data.</text>
</comment>
<feature type="domain" description="YheO-like" evidence="2">
    <location>
        <begin position="40"/>
        <end position="142"/>
    </location>
</feature>
<dbReference type="Proteomes" id="UP000002941">
    <property type="component" value="Unassembled WGS sequence"/>
</dbReference>
<dbReference type="RefSeq" id="WP_008731788.1">
    <property type="nucleotide sequence ID" value="NZ_AKFT01000120.1"/>
</dbReference>
<evidence type="ECO:0000259" key="2">
    <source>
        <dbReference type="Pfam" id="PF08348"/>
    </source>
</evidence>
<dbReference type="PANTHER" id="PTHR35568">
    <property type="entry name" value="TRANSCRIPTIONAL REGULATOR DAUR"/>
    <property type="match status" value="1"/>
</dbReference>
<feature type="region of interest" description="Disordered" evidence="1">
    <location>
        <begin position="162"/>
        <end position="182"/>
    </location>
</feature>
<feature type="domain" description="Transcriptional regulator DauR-like HTH" evidence="3">
    <location>
        <begin position="203"/>
        <end position="262"/>
    </location>
</feature>
<organism evidence="4 5">
    <name type="scientific">Actinomyces massiliensis F0489</name>
    <dbReference type="NCBI Taxonomy" id="1125718"/>
    <lineage>
        <taxon>Bacteria</taxon>
        <taxon>Bacillati</taxon>
        <taxon>Actinomycetota</taxon>
        <taxon>Actinomycetes</taxon>
        <taxon>Actinomycetales</taxon>
        <taxon>Actinomycetaceae</taxon>
        <taxon>Actinomyces</taxon>
    </lineage>
</organism>
<keyword evidence="5" id="KW-1185">Reference proteome</keyword>
<dbReference type="InterPro" id="IPR039446">
    <property type="entry name" value="DauR-like"/>
</dbReference>
<dbReference type="Pfam" id="PF08348">
    <property type="entry name" value="PAS_6"/>
    <property type="match status" value="1"/>
</dbReference>
<sequence length="294" mass="30535">MKSDSICDRPKSEERSGAVGAAADGEADGDADREAVFAVLSQLVGPLGRSLPGPVEIVLHDLAALPNSIVAIEGDVTGRRPGDPATDRLLETAASGSFETRTGYRTTSPSGRSLLSTTIVIRDAAGRPAAALCINRDVTDWQIIGSAARSILGENEAGLGSGGVGGVGQNERNAQDERSGAAALGSADGGEVFVHDVDELAAAVLRQAVAEQDVPVSLMRKAHKVEAVRSLKRRGFFMLRDAVEMAAQALGVTRFTIYNYLNEIGESADRQREDGKPPASSTSSIPAAAAEDPS</sequence>
<feature type="compositionally biased region" description="Basic and acidic residues" evidence="1">
    <location>
        <begin position="267"/>
        <end position="276"/>
    </location>
</feature>
<evidence type="ECO:0000313" key="4">
    <source>
        <dbReference type="EMBL" id="EJF43660.1"/>
    </source>
</evidence>
<dbReference type="EMBL" id="AKFT01000120">
    <property type="protein sequence ID" value="EJF43660.1"/>
    <property type="molecule type" value="Genomic_DNA"/>
</dbReference>
<gene>
    <name evidence="4" type="ORF">HMPREF1318_1046</name>
</gene>
<evidence type="ECO:0000259" key="3">
    <source>
        <dbReference type="Pfam" id="PF13309"/>
    </source>
</evidence>
<name>J1HD73_9ACTO</name>
<feature type="compositionally biased region" description="Low complexity" evidence="1">
    <location>
        <begin position="277"/>
        <end position="294"/>
    </location>
</feature>
<dbReference type="PATRIC" id="fig|1125718.3.peg.1611"/>
<reference evidence="4 5" key="1">
    <citation type="submission" date="2012-05" db="EMBL/GenBank/DDBJ databases">
        <authorList>
            <person name="Harkins D.M."/>
            <person name="Madupu R."/>
            <person name="Durkin A.S."/>
            <person name="Torralba M."/>
            <person name="Methe B."/>
            <person name="Sutton G.G."/>
            <person name="Nelson K.E."/>
        </authorList>
    </citation>
    <scope>NUCLEOTIDE SEQUENCE [LARGE SCALE GENOMIC DNA]</scope>
    <source>
        <strain evidence="4 5">F0489</strain>
    </source>
</reference>
<dbReference type="Pfam" id="PF13309">
    <property type="entry name" value="HTH_22"/>
    <property type="match status" value="1"/>
</dbReference>
<evidence type="ECO:0000313" key="5">
    <source>
        <dbReference type="Proteomes" id="UP000002941"/>
    </source>
</evidence>
<feature type="region of interest" description="Disordered" evidence="1">
    <location>
        <begin position="1"/>
        <end position="27"/>
    </location>
</feature>